<accession>N6WUL3</accession>
<evidence type="ECO:0000313" key="1">
    <source>
        <dbReference type="EMBL" id="ENO12563.2"/>
    </source>
</evidence>
<dbReference type="HOGENOM" id="CLU_105770_0_0_6"/>
<comment type="caution">
    <text evidence="1">The sequence shown here is derived from an EMBL/GenBank/DDBJ whole genome shotgun (WGS) entry which is preliminary data.</text>
</comment>
<dbReference type="EMBL" id="APLQ01000014">
    <property type="protein sequence ID" value="ENO12563.2"/>
    <property type="molecule type" value="Genomic_DNA"/>
</dbReference>
<dbReference type="AlphaFoldDB" id="N6WUL3"/>
<reference evidence="1 2" key="1">
    <citation type="journal article" date="2013" name="Genome Announc.">
        <title>Genome Sequence of the Polycyclic Aromatic Hydrocarbon-Degrading Bacterium Strain Marinobacter nanhaiticus D15-8WT.</title>
        <authorList>
            <person name="Cui Z."/>
            <person name="Gao W."/>
            <person name="Li Q."/>
            <person name="Xu G."/>
            <person name="Zheng L."/>
        </authorList>
    </citation>
    <scope>NUCLEOTIDE SEQUENCE [LARGE SCALE GENOMIC DNA]</scope>
    <source>
        <strain evidence="1 2">D15-8W</strain>
    </source>
</reference>
<evidence type="ECO:0000313" key="2">
    <source>
        <dbReference type="Proteomes" id="UP000013165"/>
    </source>
</evidence>
<dbReference type="OrthoDB" id="1495959at2"/>
<name>N6WUL3_9GAMM</name>
<organism evidence="1 2">
    <name type="scientific">Marinobacter nanhaiticus D15-8W</name>
    <dbReference type="NCBI Taxonomy" id="626887"/>
    <lineage>
        <taxon>Bacteria</taxon>
        <taxon>Pseudomonadati</taxon>
        <taxon>Pseudomonadota</taxon>
        <taxon>Gammaproteobacteria</taxon>
        <taxon>Pseudomonadales</taxon>
        <taxon>Marinobacteraceae</taxon>
        <taxon>Marinobacter</taxon>
    </lineage>
</organism>
<dbReference type="STRING" id="626887.J057_14215"/>
<proteinExistence type="predicted"/>
<sequence>MSGRVVSDWPVSLEQPFENHPKLTYCWEHWRDGKDWYESGAIDFMLQRIAVSPTGVTDKCRTPEDVEHRFETLDRIWDQVRGRGHFPTRQTLDGSNYREVGGILMHLGPGGEPIFSGAGCHRFAMAMMLDTPFPAQLGCVHMSALEHLPNFRLGE</sequence>
<dbReference type="PATRIC" id="fig|626887.3.peg.2837"/>
<keyword evidence="2" id="KW-1185">Reference proteome</keyword>
<protein>
    <submittedName>
        <fullName evidence="1">Uncharacterized protein</fullName>
    </submittedName>
</protein>
<dbReference type="eggNOG" id="ENOG5031908">
    <property type="taxonomic scope" value="Bacteria"/>
</dbReference>
<gene>
    <name evidence="1" type="ORF">J057_14215</name>
</gene>
<dbReference type="Proteomes" id="UP000013165">
    <property type="component" value="Unassembled WGS sequence"/>
</dbReference>